<dbReference type="PANTHER" id="PTHR36833">
    <property type="entry name" value="SLR0610 PROTEIN-RELATED"/>
    <property type="match status" value="1"/>
</dbReference>
<evidence type="ECO:0000313" key="1">
    <source>
        <dbReference type="EMBL" id="BBH24689.1"/>
    </source>
</evidence>
<dbReference type="EMBL" id="AP019308">
    <property type="protein sequence ID" value="BBH24689.1"/>
    <property type="molecule type" value="Genomic_DNA"/>
</dbReference>
<dbReference type="RefSeq" id="WP_125665058.1">
    <property type="nucleotide sequence ID" value="NZ_AP019308.1"/>
</dbReference>
<accession>A0A3G9JNS4</accession>
<dbReference type="InterPro" id="IPR010390">
    <property type="entry name" value="ABC-2_transporter-like"/>
</dbReference>
<keyword evidence="2" id="KW-1185">Reference proteome</keyword>
<proteinExistence type="predicted"/>
<evidence type="ECO:0000313" key="2">
    <source>
        <dbReference type="Proteomes" id="UP000275368"/>
    </source>
</evidence>
<dbReference type="PANTHER" id="PTHR36833:SF1">
    <property type="entry name" value="INTEGRAL MEMBRANE TRANSPORT PROTEIN"/>
    <property type="match status" value="1"/>
</dbReference>
<dbReference type="Pfam" id="PF06182">
    <property type="entry name" value="ABC2_membrane_6"/>
    <property type="match status" value="1"/>
</dbReference>
<dbReference type="OrthoDB" id="9788195at2"/>
<reference evidence="1 2" key="1">
    <citation type="submission" date="2018-11" db="EMBL/GenBank/DDBJ databases">
        <title>Complete genome sequence of Paenibacillus baekrokdamisoli strain KCTC 33723.</title>
        <authorList>
            <person name="Kang S.W."/>
            <person name="Lee K.C."/>
            <person name="Kim K.K."/>
            <person name="Kim J.S."/>
            <person name="Kim D.S."/>
            <person name="Ko S.H."/>
            <person name="Yang S.H."/>
            <person name="Lee J.S."/>
        </authorList>
    </citation>
    <scope>NUCLEOTIDE SEQUENCE [LARGE SCALE GENOMIC DNA]</scope>
    <source>
        <strain evidence="1 2">KCTC 33723</strain>
    </source>
</reference>
<name>A0A3G9JNS4_9BACL</name>
<sequence>MTGTIRYHISVAYCFARLAIQRQLEYPLFLVSWFLMIPLQYLSGVWVLKLMVDQFQPLAGWSFPQLAFLYGLGLLSHGLSVIFFIQTWHIDNMVVNGGFDRMLLRPMNVFFQFIANYINFIGFIDLIPGTLIFLYGCVQSGFEWSLWSAIQILMVVIGGMFIRASICTIMGSAAFWTKRSGSLINLTLATMERTTMYPLTIYPRLVQWLLTFLLPIGFISFYPATELIGQDDGFTIPIGLAIWTPIIGVLMFVLAHLTFLFGLKRYESAGS</sequence>
<gene>
    <name evidence="1" type="ORF">Back11_60340</name>
</gene>
<dbReference type="AlphaFoldDB" id="A0A3G9JNS4"/>
<dbReference type="Proteomes" id="UP000275368">
    <property type="component" value="Chromosome"/>
</dbReference>
<organism evidence="1 2">
    <name type="scientific">Paenibacillus baekrokdamisoli</name>
    <dbReference type="NCBI Taxonomy" id="1712516"/>
    <lineage>
        <taxon>Bacteria</taxon>
        <taxon>Bacillati</taxon>
        <taxon>Bacillota</taxon>
        <taxon>Bacilli</taxon>
        <taxon>Bacillales</taxon>
        <taxon>Paenibacillaceae</taxon>
        <taxon>Paenibacillus</taxon>
    </lineage>
</organism>
<protein>
    <submittedName>
        <fullName evidence="1">Multidrug ABC transporter permease</fullName>
    </submittedName>
</protein>
<dbReference type="KEGG" id="pbk:Back11_60340"/>